<dbReference type="EC" id="3.1.1.29" evidence="1"/>
<keyword evidence="2 6" id="KW-0378">Hydrolase</keyword>
<evidence type="ECO:0000256" key="2">
    <source>
        <dbReference type="ARBA" id="ARBA00022801"/>
    </source>
</evidence>
<gene>
    <name evidence="6" type="primary">PTRH2</name>
    <name evidence="6" type="ORF">LOC62_07G009665</name>
</gene>
<dbReference type="RefSeq" id="XP_062632203.1">
    <property type="nucleotide sequence ID" value="XM_062776219.1"/>
</dbReference>
<evidence type="ECO:0000256" key="1">
    <source>
        <dbReference type="ARBA" id="ARBA00013260"/>
    </source>
</evidence>
<dbReference type="NCBIfam" id="TIGR00283">
    <property type="entry name" value="arch_pth2"/>
    <property type="match status" value="1"/>
</dbReference>
<dbReference type="Pfam" id="PF01981">
    <property type="entry name" value="PTH2"/>
    <property type="match status" value="1"/>
</dbReference>
<reference evidence="6" key="1">
    <citation type="submission" date="2023-10" db="EMBL/GenBank/DDBJ databases">
        <authorList>
            <person name="Noh H."/>
        </authorList>
    </citation>
    <scope>NUCLEOTIDE SEQUENCE</scope>
    <source>
        <strain evidence="6">DUCC4014</strain>
    </source>
</reference>
<evidence type="ECO:0000256" key="5">
    <source>
        <dbReference type="SAM" id="MobiDB-lite"/>
    </source>
</evidence>
<evidence type="ECO:0000256" key="4">
    <source>
        <dbReference type="ARBA" id="ARBA00048707"/>
    </source>
</evidence>
<accession>A0AAF0YIA3</accession>
<dbReference type="InterPro" id="IPR002833">
    <property type="entry name" value="PTH2"/>
</dbReference>
<name>A0AAF0YIA3_9TREE</name>
<dbReference type="FunFam" id="3.40.1490.10:FF:000003">
    <property type="entry name" value="Peptidyl-tRNA hydrolase"/>
    <property type="match status" value="1"/>
</dbReference>
<dbReference type="SUPFAM" id="SSF102462">
    <property type="entry name" value="Peptidyl-tRNA hydrolase II"/>
    <property type="match status" value="1"/>
</dbReference>
<dbReference type="GeneID" id="87812826"/>
<feature type="region of interest" description="Disordered" evidence="5">
    <location>
        <begin position="42"/>
        <end position="89"/>
    </location>
</feature>
<dbReference type="Gene3D" id="3.40.1490.10">
    <property type="entry name" value="Bit1"/>
    <property type="match status" value="1"/>
</dbReference>
<evidence type="ECO:0000313" key="7">
    <source>
        <dbReference type="Proteomes" id="UP000827549"/>
    </source>
</evidence>
<sequence length="220" mass="22628">MSQVRDSVQAALAPIPIALTVLAFVLGYKARAVLSPVVVNAPSGSRAASSKSNGGGGKGKRSNSPVQAPAPEAYSDGATDSDSDADDEAAANAADLKAVRPGGDEIKLVLVVNDSLKMTKGKIGAQCGHATLACYETLARSNPALISKWKMYGQPKIALRCANTEELEALARQARALNLCARTIQDAGRTQVAPGSKTVLGVGPGPARLINQVTGKLKLL</sequence>
<dbReference type="PANTHER" id="PTHR12649">
    <property type="entry name" value="PEPTIDYL-TRNA HYDROLASE 2"/>
    <property type="match status" value="1"/>
</dbReference>
<dbReference type="PANTHER" id="PTHR12649:SF11">
    <property type="entry name" value="PEPTIDYL-TRNA HYDROLASE 2, MITOCHONDRIAL"/>
    <property type="match status" value="1"/>
</dbReference>
<dbReference type="EMBL" id="CP086720">
    <property type="protein sequence ID" value="WOO86177.1"/>
    <property type="molecule type" value="Genomic_DNA"/>
</dbReference>
<dbReference type="GO" id="GO:0004045">
    <property type="term" value="F:peptidyl-tRNA hydrolase activity"/>
    <property type="evidence" value="ECO:0007669"/>
    <property type="project" value="UniProtKB-EC"/>
</dbReference>
<dbReference type="InterPro" id="IPR023476">
    <property type="entry name" value="Pep_tRNA_hydro_II_dom_sf"/>
</dbReference>
<evidence type="ECO:0000313" key="6">
    <source>
        <dbReference type="EMBL" id="WOO86177.1"/>
    </source>
</evidence>
<organism evidence="6 7">
    <name type="scientific">Vanrija pseudolonga</name>
    <dbReference type="NCBI Taxonomy" id="143232"/>
    <lineage>
        <taxon>Eukaryota</taxon>
        <taxon>Fungi</taxon>
        <taxon>Dikarya</taxon>
        <taxon>Basidiomycota</taxon>
        <taxon>Agaricomycotina</taxon>
        <taxon>Tremellomycetes</taxon>
        <taxon>Trichosporonales</taxon>
        <taxon>Trichosporonaceae</taxon>
        <taxon>Vanrija</taxon>
    </lineage>
</organism>
<keyword evidence="7" id="KW-1185">Reference proteome</keyword>
<comment type="similarity">
    <text evidence="3">Belongs to the PTH2 family.</text>
</comment>
<dbReference type="CDD" id="cd02430">
    <property type="entry name" value="PTH2"/>
    <property type="match status" value="1"/>
</dbReference>
<dbReference type="AlphaFoldDB" id="A0AAF0YIA3"/>
<feature type="compositionally biased region" description="Acidic residues" evidence="5">
    <location>
        <begin position="79"/>
        <end position="89"/>
    </location>
</feature>
<protein>
    <recommendedName>
        <fullName evidence="1">peptidyl-tRNA hydrolase</fullName>
        <ecNumber evidence="1">3.1.1.29</ecNumber>
    </recommendedName>
</protein>
<comment type="catalytic activity">
    <reaction evidence="4">
        <text>an N-acyl-L-alpha-aminoacyl-tRNA + H2O = an N-acyl-L-amino acid + a tRNA + H(+)</text>
        <dbReference type="Rhea" id="RHEA:54448"/>
        <dbReference type="Rhea" id="RHEA-COMP:10123"/>
        <dbReference type="Rhea" id="RHEA-COMP:13883"/>
        <dbReference type="ChEBI" id="CHEBI:15377"/>
        <dbReference type="ChEBI" id="CHEBI:15378"/>
        <dbReference type="ChEBI" id="CHEBI:59874"/>
        <dbReference type="ChEBI" id="CHEBI:78442"/>
        <dbReference type="ChEBI" id="CHEBI:138191"/>
        <dbReference type="EC" id="3.1.1.29"/>
    </reaction>
</comment>
<proteinExistence type="inferred from homology"/>
<evidence type="ECO:0000256" key="3">
    <source>
        <dbReference type="ARBA" id="ARBA00038050"/>
    </source>
</evidence>
<feature type="compositionally biased region" description="Low complexity" evidence="5">
    <location>
        <begin position="43"/>
        <end position="52"/>
    </location>
</feature>
<dbReference type="Proteomes" id="UP000827549">
    <property type="component" value="Chromosome 7"/>
</dbReference>
<dbReference type="GO" id="GO:0005829">
    <property type="term" value="C:cytosol"/>
    <property type="evidence" value="ECO:0007669"/>
    <property type="project" value="TreeGrafter"/>
</dbReference>